<dbReference type="CDD" id="cd04725">
    <property type="entry name" value="OMP_decarboxylase_like"/>
    <property type="match status" value="1"/>
</dbReference>
<dbReference type="GO" id="GO:0006207">
    <property type="term" value="P:'de novo' pyrimidine nucleobase biosynthetic process"/>
    <property type="evidence" value="ECO:0007669"/>
    <property type="project" value="InterPro"/>
</dbReference>
<keyword evidence="3 7" id="KW-0210">Decarboxylase</keyword>
<feature type="binding site" evidence="7 9">
    <location>
        <position position="187"/>
    </location>
    <ligand>
        <name>substrate</name>
    </ligand>
</feature>
<dbReference type="InterPro" id="IPR001754">
    <property type="entry name" value="OMPdeCOase_dom"/>
</dbReference>
<dbReference type="InterPro" id="IPR018089">
    <property type="entry name" value="OMPdecase_AS"/>
</dbReference>
<evidence type="ECO:0000256" key="2">
    <source>
        <dbReference type="ARBA" id="ARBA00004861"/>
    </source>
</evidence>
<comment type="catalytic activity">
    <reaction evidence="6 7 10">
        <text>orotidine 5'-phosphate + H(+) = UMP + CO2</text>
        <dbReference type="Rhea" id="RHEA:11596"/>
        <dbReference type="ChEBI" id="CHEBI:15378"/>
        <dbReference type="ChEBI" id="CHEBI:16526"/>
        <dbReference type="ChEBI" id="CHEBI:57538"/>
        <dbReference type="ChEBI" id="CHEBI:57865"/>
        <dbReference type="EC" id="4.1.1.23"/>
    </reaction>
</comment>
<sequence length="231" mass="25719">MKLCVALDLASAKENLDLLELLRDYGIWVKVGLRSFIRDGQAFLHAIKAINPAFKIFLDLKLYDIPNTMGDSIDEIAKLDVDMVTLHASSGRVGMREVMERLEVIENPPLVMAVSALTSFDEESFFEIYHRDIPSQVLEFAKMASSVGVNGIVCSCLESLQIKQTFSRDFLTLTPAIRPFGEGSGDQKRVANLQDAKEAMSDFIVVGRPIYKAANPQEVVKKILETMELSC</sequence>
<feature type="active site" description="Proton donor" evidence="7">
    <location>
        <position position="61"/>
    </location>
</feature>
<keyword evidence="5 7" id="KW-0456">Lyase</keyword>
<feature type="binding site" evidence="7 9">
    <location>
        <position position="118"/>
    </location>
    <ligand>
        <name>substrate</name>
    </ligand>
</feature>
<protein>
    <recommendedName>
        <fullName evidence="7">Orotidine 5'-phosphate decarboxylase</fullName>
        <ecNumber evidence="7">4.1.1.23</ecNumber>
    </recommendedName>
    <alternativeName>
        <fullName evidence="7">OMP decarboxylase</fullName>
        <shortName evidence="7">OMPDCase</shortName>
        <shortName evidence="7">OMPdecase</shortName>
    </alternativeName>
</protein>
<dbReference type="Proteomes" id="UP000244890">
    <property type="component" value="Chromosome"/>
</dbReference>
<dbReference type="GO" id="GO:0044205">
    <property type="term" value="P:'de novo' UMP biosynthetic process"/>
    <property type="evidence" value="ECO:0007669"/>
    <property type="project" value="UniProtKB-UniRule"/>
</dbReference>
<feature type="binding site" evidence="7 9">
    <location>
        <position position="30"/>
    </location>
    <ligand>
        <name>substrate</name>
    </ligand>
</feature>
<evidence type="ECO:0000256" key="8">
    <source>
        <dbReference type="PIRSR" id="PIRSR614732-1"/>
    </source>
</evidence>
<evidence type="ECO:0000256" key="1">
    <source>
        <dbReference type="ARBA" id="ARBA00002356"/>
    </source>
</evidence>
<dbReference type="KEGG" id="had:CDV25_08755"/>
<evidence type="ECO:0000256" key="3">
    <source>
        <dbReference type="ARBA" id="ARBA00022793"/>
    </source>
</evidence>
<dbReference type="NCBIfam" id="NF001273">
    <property type="entry name" value="PRK00230.1"/>
    <property type="match status" value="1"/>
</dbReference>
<feature type="active site" description="For OMPdecase activity" evidence="8">
    <location>
        <position position="64"/>
    </location>
</feature>
<dbReference type="NCBIfam" id="TIGR01740">
    <property type="entry name" value="pyrF"/>
    <property type="match status" value="1"/>
</dbReference>
<feature type="binding site" evidence="7 9">
    <location>
        <position position="178"/>
    </location>
    <ligand>
        <name>substrate</name>
    </ligand>
</feature>
<dbReference type="SMART" id="SM00934">
    <property type="entry name" value="OMPdecase"/>
    <property type="match status" value="1"/>
</dbReference>
<feature type="binding site" evidence="7 9">
    <location>
        <position position="208"/>
    </location>
    <ligand>
        <name>substrate</name>
    </ligand>
</feature>
<dbReference type="OrthoDB" id="9806203at2"/>
<dbReference type="SUPFAM" id="SSF51366">
    <property type="entry name" value="Ribulose-phoshate binding barrel"/>
    <property type="match status" value="1"/>
</dbReference>
<dbReference type="InterPro" id="IPR011060">
    <property type="entry name" value="RibuloseP-bd_barrel"/>
</dbReference>
<feature type="active site" description="For OMPdecase activity" evidence="8">
    <location>
        <position position="59"/>
    </location>
</feature>
<feature type="binding site" evidence="7 9">
    <location>
        <position position="207"/>
    </location>
    <ligand>
        <name>substrate</name>
    </ligand>
</feature>
<comment type="function">
    <text evidence="1 7">Catalyzes the decarboxylation of orotidine 5'-monophosphate (OMP) to uridine 5'-monophosphate (UMP).</text>
</comment>
<dbReference type="AlphaFoldDB" id="A0A2U8FF16"/>
<feature type="active site" description="For OMPdecase activity" evidence="8">
    <location>
        <position position="61"/>
    </location>
</feature>
<comment type="similarity">
    <text evidence="7">Belongs to the OMP decarboxylase family. Type 1 subfamily.</text>
</comment>
<reference evidence="12 13" key="1">
    <citation type="submission" date="2017-06" db="EMBL/GenBank/DDBJ databases">
        <title>Complete genome of Helicobacter apodemus.</title>
        <authorList>
            <person name="Cho S."/>
        </authorList>
    </citation>
    <scope>NUCLEOTIDE SEQUENCE [LARGE SCALE GENOMIC DNA]</scope>
    <source>
        <strain evidence="13">SNUVETPUB-15-01</strain>
    </source>
</reference>
<evidence type="ECO:0000313" key="13">
    <source>
        <dbReference type="Proteomes" id="UP000244890"/>
    </source>
</evidence>
<evidence type="ECO:0000256" key="9">
    <source>
        <dbReference type="PIRSR" id="PIRSR614732-2"/>
    </source>
</evidence>
<dbReference type="RefSeq" id="WP_108911618.1">
    <property type="nucleotide sequence ID" value="NZ_CP021886.1"/>
</dbReference>
<evidence type="ECO:0000256" key="4">
    <source>
        <dbReference type="ARBA" id="ARBA00022975"/>
    </source>
</evidence>
<feature type="binding site" evidence="7 9">
    <location>
        <position position="8"/>
    </location>
    <ligand>
        <name>substrate</name>
    </ligand>
</feature>
<dbReference type="GO" id="GO:0004590">
    <property type="term" value="F:orotidine-5'-phosphate decarboxylase activity"/>
    <property type="evidence" value="ECO:0007669"/>
    <property type="project" value="UniProtKB-UniRule"/>
</dbReference>
<dbReference type="UniPathway" id="UPA00070">
    <property type="reaction ID" value="UER00120"/>
</dbReference>
<dbReference type="PROSITE" id="PS00156">
    <property type="entry name" value="OMPDECASE"/>
    <property type="match status" value="1"/>
</dbReference>
<dbReference type="PANTHER" id="PTHR32119:SF2">
    <property type="entry name" value="OROTIDINE 5'-PHOSPHATE DECARBOXYLASE"/>
    <property type="match status" value="1"/>
</dbReference>
<gene>
    <name evidence="7 12" type="primary">pyrF</name>
    <name evidence="12" type="ORF">CDV25_08755</name>
</gene>
<dbReference type="InterPro" id="IPR047596">
    <property type="entry name" value="OMPdecase_bac"/>
</dbReference>
<dbReference type="EMBL" id="CP021886">
    <property type="protein sequence ID" value="AWI34842.1"/>
    <property type="molecule type" value="Genomic_DNA"/>
</dbReference>
<proteinExistence type="inferred from homology"/>
<dbReference type="PANTHER" id="PTHR32119">
    <property type="entry name" value="OROTIDINE 5'-PHOSPHATE DECARBOXYLASE"/>
    <property type="match status" value="1"/>
</dbReference>
<keyword evidence="4 7" id="KW-0665">Pyrimidine biosynthesis</keyword>
<evidence type="ECO:0000259" key="11">
    <source>
        <dbReference type="SMART" id="SM00934"/>
    </source>
</evidence>
<evidence type="ECO:0000256" key="5">
    <source>
        <dbReference type="ARBA" id="ARBA00023239"/>
    </source>
</evidence>
<feature type="domain" description="Orotidine 5'-phosphate decarboxylase" evidence="11">
    <location>
        <begin position="2"/>
        <end position="223"/>
    </location>
</feature>
<name>A0A2U8FF16_9HELI</name>
<evidence type="ECO:0000256" key="6">
    <source>
        <dbReference type="ARBA" id="ARBA00049157"/>
    </source>
</evidence>
<organism evidence="12 13">
    <name type="scientific">Helicobacter apodemus</name>
    <dbReference type="NCBI Taxonomy" id="135569"/>
    <lineage>
        <taxon>Bacteria</taxon>
        <taxon>Pseudomonadati</taxon>
        <taxon>Campylobacterota</taxon>
        <taxon>Epsilonproteobacteria</taxon>
        <taxon>Campylobacterales</taxon>
        <taxon>Helicobacteraceae</taxon>
        <taxon>Helicobacter</taxon>
    </lineage>
</organism>
<evidence type="ECO:0000256" key="7">
    <source>
        <dbReference type="HAMAP-Rule" id="MF_01200"/>
    </source>
</evidence>
<comment type="pathway">
    <text evidence="2 7 10">Pyrimidine metabolism; UMP biosynthesis via de novo pathway; UMP from orotate: step 2/2.</text>
</comment>
<accession>A0A2U8FF16</accession>
<dbReference type="GO" id="GO:0005829">
    <property type="term" value="C:cytosol"/>
    <property type="evidence" value="ECO:0007669"/>
    <property type="project" value="TreeGrafter"/>
</dbReference>
<dbReference type="EC" id="4.1.1.23" evidence="7"/>
<dbReference type="Pfam" id="PF00215">
    <property type="entry name" value="OMPdecase"/>
    <property type="match status" value="1"/>
</dbReference>
<dbReference type="InterPro" id="IPR013785">
    <property type="entry name" value="Aldolase_TIM"/>
</dbReference>
<feature type="binding site" evidence="7">
    <location>
        <begin position="59"/>
        <end position="68"/>
    </location>
    <ligand>
        <name>substrate</name>
    </ligand>
</feature>
<dbReference type="InterPro" id="IPR014732">
    <property type="entry name" value="OMPdecase"/>
</dbReference>
<dbReference type="HAMAP" id="MF_01200_B">
    <property type="entry name" value="OMPdecase_type1_B"/>
    <property type="match status" value="1"/>
</dbReference>
<evidence type="ECO:0000256" key="10">
    <source>
        <dbReference type="RuleBase" id="RU000512"/>
    </source>
</evidence>
<comment type="subunit">
    <text evidence="7">Homodimer.</text>
</comment>
<dbReference type="Gene3D" id="3.20.20.70">
    <property type="entry name" value="Aldolase class I"/>
    <property type="match status" value="1"/>
</dbReference>
<evidence type="ECO:0000313" key="12">
    <source>
        <dbReference type="EMBL" id="AWI34842.1"/>
    </source>
</evidence>